<dbReference type="Pfam" id="PF03415">
    <property type="entry name" value="Peptidase_C11"/>
    <property type="match status" value="1"/>
</dbReference>
<evidence type="ECO:0000313" key="3">
    <source>
        <dbReference type="Proteomes" id="UP000058305"/>
    </source>
</evidence>
<gene>
    <name evidence="2" type="ORF">AWU67_14660</name>
</gene>
<sequence>MPLTMLPTTRGAARVSLAALLAVGVLVGASGCTAEQPASGEKGSWTVLTYAIADTDLEPYMMEDLDELGEVGSSDALNLVALVDRAEDYGDDPVLGMEGWSGARLLEVGKRSATVLEEMGDVNTGDPAVLAEFIERGIAEYPADNYALLISDHGASWPGVGGDESAHEDTLTLAELDQAIGDGLSAAGVDSLDLLGFDACLMATYEVASALAPHAQRLLASQELEPGHGWDYTALGILTDGGVSVDELGVAIIDGFEAQAQAEGTETEITLSLVDLTQMPKVDAALTNFTSVLTARAAIAGPVVGRTLAKTLGFGRSPDPTEDSHMADLGILAGEIGVDALYASDAADDLVRAINDAVVYKVDGQATRGATGLSIYFPPTPELFLDEYRELGNTGGWADFLLAFYGAGTDLPVDQAVRFNGGAAGTLFDEDGLTIQGTVDAALIDAIADSYIRYGIVEDDGSVSYIGQETATALGGDSGVVQGTYDLTRFMISDGEDSVPAYLQLAEESDGVISISAPMGYYAPHDIDGETYTDALLSLTVDADSGDVLSETYYSFKPGPGAYGQLSVKPTGLIVPEVLSVLEDGTEQWVAPTGRGVYAKLADLGYDFVPLASTTKLVIELWVVDFAGNSDMVSAQVEVP</sequence>
<accession>A0A0Y0Q1G8</accession>
<dbReference type="KEGG" id="mvd:AWU67_14660"/>
<proteinExistence type="predicted"/>
<dbReference type="PANTHER" id="PTHR37835">
    <property type="entry name" value="ALPHA-CLOSTRIPAIN"/>
    <property type="match status" value="1"/>
</dbReference>
<name>A0A0Y0Q1G8_9MICO</name>
<evidence type="ECO:0000256" key="1">
    <source>
        <dbReference type="SAM" id="SignalP"/>
    </source>
</evidence>
<reference evidence="2 3" key="1">
    <citation type="journal article" date="2016" name="J. Biotechnol.">
        <title>First complete genome sequence of a species in the genus Microterricola, an extremophilic cold active enzyme producing bacterial strain ERGS5:02 isolated from Sikkim Himalaya.</title>
        <authorList>
            <person name="Himanshu"/>
            <person name="Swarnkar M.K."/>
            <person name="Singh D."/>
            <person name="Kumar R."/>
        </authorList>
    </citation>
    <scope>NUCLEOTIDE SEQUENCE [LARGE SCALE GENOMIC DNA]</scope>
    <source>
        <strain evidence="2 3">ERGS5:02</strain>
    </source>
</reference>
<protein>
    <recommendedName>
        <fullName evidence="4">Peptidase C11</fullName>
    </recommendedName>
</protein>
<reference evidence="3" key="2">
    <citation type="submission" date="2016-01" db="EMBL/GenBank/DDBJ databases">
        <title>First complete genome sequence of a species in the genus Microterricola, an extremophilic cold active enzyme producing strain ERGS5:02 isolated from Sikkim Himalaya.</title>
        <authorList>
            <person name="Kumar R."/>
            <person name="Singh D."/>
            <person name="Swarnkar M.K."/>
        </authorList>
    </citation>
    <scope>NUCLEOTIDE SEQUENCE [LARGE SCALE GENOMIC DNA]</scope>
    <source>
        <strain evidence="3">ERGS5:02</strain>
    </source>
</reference>
<dbReference type="PANTHER" id="PTHR37835:SF1">
    <property type="entry name" value="ALPHA-CLOSTRIPAIN"/>
    <property type="match status" value="1"/>
</dbReference>
<keyword evidence="3" id="KW-1185">Reference proteome</keyword>
<dbReference type="Proteomes" id="UP000058305">
    <property type="component" value="Chromosome"/>
</dbReference>
<keyword evidence="1" id="KW-0732">Signal</keyword>
<organism evidence="2 3">
    <name type="scientific">Microterricola viridarii</name>
    <dbReference type="NCBI Taxonomy" id="412690"/>
    <lineage>
        <taxon>Bacteria</taxon>
        <taxon>Bacillati</taxon>
        <taxon>Actinomycetota</taxon>
        <taxon>Actinomycetes</taxon>
        <taxon>Micrococcales</taxon>
        <taxon>Microbacteriaceae</taxon>
        <taxon>Microterricola</taxon>
    </lineage>
</organism>
<dbReference type="InterPro" id="IPR005077">
    <property type="entry name" value="Peptidase_C11"/>
</dbReference>
<dbReference type="Gene3D" id="3.40.50.11970">
    <property type="match status" value="1"/>
</dbReference>
<feature type="chain" id="PRO_5039727825" description="Peptidase C11" evidence="1">
    <location>
        <begin position="35"/>
        <end position="640"/>
    </location>
</feature>
<feature type="signal peptide" evidence="1">
    <location>
        <begin position="1"/>
        <end position="34"/>
    </location>
</feature>
<dbReference type="RefSeq" id="WP_067230687.1">
    <property type="nucleotide sequence ID" value="NZ_CP014145.1"/>
</dbReference>
<evidence type="ECO:0000313" key="2">
    <source>
        <dbReference type="EMBL" id="AMB59893.1"/>
    </source>
</evidence>
<dbReference type="AlphaFoldDB" id="A0A0Y0Q1G8"/>
<evidence type="ECO:0008006" key="4">
    <source>
        <dbReference type="Google" id="ProtNLM"/>
    </source>
</evidence>
<dbReference type="EMBL" id="CP014145">
    <property type="protein sequence ID" value="AMB59893.1"/>
    <property type="molecule type" value="Genomic_DNA"/>
</dbReference>